<reference evidence="1" key="1">
    <citation type="submission" date="2019-02" db="EMBL/GenBank/DDBJ databases">
        <authorList>
            <person name="Gruber-Vodicka R. H."/>
            <person name="Seah K. B. B."/>
        </authorList>
    </citation>
    <scope>NUCLEOTIDE SEQUENCE</scope>
    <source>
        <strain evidence="1">BECK_BZ126</strain>
    </source>
</reference>
<dbReference type="Gene3D" id="3.40.50.720">
    <property type="entry name" value="NAD(P)-binding Rossmann-like Domain"/>
    <property type="match status" value="1"/>
</dbReference>
<evidence type="ECO:0000313" key="1">
    <source>
        <dbReference type="EMBL" id="VFK59942.1"/>
    </source>
</evidence>
<dbReference type="SUPFAM" id="SSF51735">
    <property type="entry name" value="NAD(P)-binding Rossmann-fold domains"/>
    <property type="match status" value="1"/>
</dbReference>
<protein>
    <submittedName>
        <fullName evidence="1">Pyrroline-5-carboxylate reductase</fullName>
    </submittedName>
</protein>
<dbReference type="AlphaFoldDB" id="A0A451A1P2"/>
<sequence length="284" mass="31084">MSENDLGLLGFVGAGHLAAAMLDSWINTRRENTCVAVWSRNRHHSARHSVFSHRNVNWKESWRDLLIAGTIIIAIPGEVFAALALNDSRLPSHRYTGRVISAATSLRFSELQKIFPNAKCVRISPFLLPGVNGISTLVLRDSNWPDDEWKEIHGLIASFGAVDTVTDEYNFECLTLLGSPLSTAVMHGVAKGFEALITGWNLGVADAETARRILWRALCSLAASAESGELETVTKRIASPGGLTDQGLSVAPDFVSLLGIMEHKMASRREEMIGNTLHFARSHI</sequence>
<accession>A0A451A1P2</accession>
<gene>
    <name evidence="1" type="ORF">BECKTC1821F_GA0114240_103836</name>
</gene>
<dbReference type="InterPro" id="IPR036291">
    <property type="entry name" value="NAD(P)-bd_dom_sf"/>
</dbReference>
<organism evidence="1">
    <name type="scientific">Candidatus Kentrum sp. TC</name>
    <dbReference type="NCBI Taxonomy" id="2126339"/>
    <lineage>
        <taxon>Bacteria</taxon>
        <taxon>Pseudomonadati</taxon>
        <taxon>Pseudomonadota</taxon>
        <taxon>Gammaproteobacteria</taxon>
        <taxon>Candidatus Kentrum</taxon>
    </lineage>
</organism>
<name>A0A451A1P2_9GAMM</name>
<proteinExistence type="predicted"/>
<dbReference type="EMBL" id="CAADFW010000038">
    <property type="protein sequence ID" value="VFK59942.1"/>
    <property type="molecule type" value="Genomic_DNA"/>
</dbReference>